<dbReference type="SUPFAM" id="SSF55920">
    <property type="entry name" value="Creatinase/aminopeptidase"/>
    <property type="match status" value="1"/>
</dbReference>
<name>A0A4R4FAG4_9FIRM</name>
<dbReference type="PANTHER" id="PTHR46112:SF2">
    <property type="entry name" value="XAA-PRO AMINOPEPTIDASE P-RELATED"/>
    <property type="match status" value="1"/>
</dbReference>
<evidence type="ECO:0000259" key="1">
    <source>
        <dbReference type="Pfam" id="PF00557"/>
    </source>
</evidence>
<dbReference type="InterPro" id="IPR036005">
    <property type="entry name" value="Creatinase/aminopeptidase-like"/>
</dbReference>
<reference evidence="2 3" key="1">
    <citation type="journal article" date="2016" name="Nat. Microbiol.">
        <title>The Mouse Intestinal Bacterial Collection (miBC) provides host-specific insight into cultured diversity and functional potential of the gut microbiota.</title>
        <authorList>
            <person name="Lagkouvardos I."/>
            <person name="Pukall R."/>
            <person name="Abt B."/>
            <person name="Foesel B.U."/>
            <person name="Meier-Kolthoff J.P."/>
            <person name="Kumar N."/>
            <person name="Bresciani A."/>
            <person name="Martinez I."/>
            <person name="Just S."/>
            <person name="Ziegler C."/>
            <person name="Brugiroux S."/>
            <person name="Garzetti D."/>
            <person name="Wenning M."/>
            <person name="Bui T.P."/>
            <person name="Wang J."/>
            <person name="Hugenholtz F."/>
            <person name="Plugge C.M."/>
            <person name="Peterson D.A."/>
            <person name="Hornef M.W."/>
            <person name="Baines J.F."/>
            <person name="Smidt H."/>
            <person name="Walter J."/>
            <person name="Kristiansen K."/>
            <person name="Nielsen H.B."/>
            <person name="Haller D."/>
            <person name="Overmann J."/>
            <person name="Stecher B."/>
            <person name="Clavel T."/>
        </authorList>
    </citation>
    <scope>NUCLEOTIDE SEQUENCE [LARGE SCALE GENOMIC DNA]</scope>
    <source>
        <strain evidence="2 3">DSM 28560</strain>
    </source>
</reference>
<dbReference type="CDD" id="cd01066">
    <property type="entry name" value="APP_MetAP"/>
    <property type="match status" value="1"/>
</dbReference>
<keyword evidence="3" id="KW-1185">Reference proteome</keyword>
<comment type="caution">
    <text evidence="2">The sequence shown here is derived from an EMBL/GenBank/DDBJ whole genome shotgun (WGS) entry which is preliminary data.</text>
</comment>
<sequence length="357" mass="40516">MEAVERIRKWLEEHEYDGVLLNRRDNYAWVSKGAKSNVVTNSENGVAYYAIRRDGIDLLADSSDLHRMDTEQNPLGAAPVLLPWYESVETQIKDYIGGRRFASDTGTAGTANVQEELVKLRLRLTEEEVGRYETAGRLCADIVEGVCMDARPGMTENDVADLLRCRCIRHGVSPDCVLAGADERILTYRHPVPTGKKIEDCLMVVLGGEIYGLNTSLTRMVYFVPVPAEIKERYEKTQYIFACMQTMMRDGMPYKEYFEKVKALYAEAGYDGEWKMHHQGGPTGYACREFIPVPRDERTIYEGQAYAWNPTILGTKCEETTYLGPDGIKILSRSSDWPRRTIDTPHGMIEVAEILER</sequence>
<dbReference type="InterPro" id="IPR000994">
    <property type="entry name" value="Pept_M24"/>
</dbReference>
<evidence type="ECO:0000313" key="2">
    <source>
        <dbReference type="EMBL" id="TDA20497.1"/>
    </source>
</evidence>
<dbReference type="Pfam" id="PF00557">
    <property type="entry name" value="Peptidase_M24"/>
    <property type="match status" value="1"/>
</dbReference>
<dbReference type="InterPro" id="IPR050659">
    <property type="entry name" value="Peptidase_M24B"/>
</dbReference>
<gene>
    <name evidence="2" type="ORF">E1963_16810</name>
</gene>
<dbReference type="PANTHER" id="PTHR46112">
    <property type="entry name" value="AMINOPEPTIDASE"/>
    <property type="match status" value="1"/>
</dbReference>
<dbReference type="Gene3D" id="3.90.230.10">
    <property type="entry name" value="Creatinase/methionine aminopeptidase superfamily"/>
    <property type="match status" value="1"/>
</dbReference>
<protein>
    <submittedName>
        <fullName evidence="2">M24 family metallopeptidase</fullName>
    </submittedName>
</protein>
<accession>A0A4R4FAG4</accession>
<proteinExistence type="predicted"/>
<dbReference type="EMBL" id="SMMX01000020">
    <property type="protein sequence ID" value="TDA20497.1"/>
    <property type="molecule type" value="Genomic_DNA"/>
</dbReference>
<organism evidence="2 3">
    <name type="scientific">Extibacter muris</name>
    <dbReference type="NCBI Taxonomy" id="1796622"/>
    <lineage>
        <taxon>Bacteria</taxon>
        <taxon>Bacillati</taxon>
        <taxon>Bacillota</taxon>
        <taxon>Clostridia</taxon>
        <taxon>Lachnospirales</taxon>
        <taxon>Lachnospiraceae</taxon>
        <taxon>Extibacter</taxon>
    </lineage>
</organism>
<dbReference type="Proteomes" id="UP000295710">
    <property type="component" value="Unassembled WGS sequence"/>
</dbReference>
<feature type="domain" description="Peptidase M24" evidence="1">
    <location>
        <begin position="132"/>
        <end position="313"/>
    </location>
</feature>
<evidence type="ECO:0000313" key="3">
    <source>
        <dbReference type="Proteomes" id="UP000295710"/>
    </source>
</evidence>
<dbReference type="AlphaFoldDB" id="A0A4R4FAG4"/>